<evidence type="ECO:0000259" key="10">
    <source>
        <dbReference type="PROSITE" id="PS50835"/>
    </source>
</evidence>
<dbReference type="SMART" id="SM00409">
    <property type="entry name" value="IG"/>
    <property type="match status" value="1"/>
</dbReference>
<dbReference type="Proteomes" id="UP000277928">
    <property type="component" value="Unassembled WGS sequence"/>
</dbReference>
<keyword evidence="2" id="KW-1003">Cell membrane</keyword>
<dbReference type="Pfam" id="PF07679">
    <property type="entry name" value="I-set"/>
    <property type="match status" value="1"/>
</dbReference>
<dbReference type="SUPFAM" id="SSF48726">
    <property type="entry name" value="Immunoglobulin"/>
    <property type="match status" value="1"/>
</dbReference>
<keyword evidence="12" id="KW-1185">Reference proteome</keyword>
<dbReference type="InterPro" id="IPR003598">
    <property type="entry name" value="Ig_sub2"/>
</dbReference>
<evidence type="ECO:0000313" key="11">
    <source>
        <dbReference type="EMBL" id="VDM91969.1"/>
    </source>
</evidence>
<dbReference type="GO" id="GO:0005886">
    <property type="term" value="C:plasma membrane"/>
    <property type="evidence" value="ECO:0007669"/>
    <property type="project" value="UniProtKB-SubCell"/>
</dbReference>
<evidence type="ECO:0000256" key="1">
    <source>
        <dbReference type="ARBA" id="ARBA00004236"/>
    </source>
</evidence>
<keyword evidence="3" id="KW-0732">Signal</keyword>
<dbReference type="InterPro" id="IPR013783">
    <property type="entry name" value="Ig-like_fold"/>
</dbReference>
<keyword evidence="6" id="KW-1015">Disulfide bond</keyword>
<dbReference type="InterPro" id="IPR036179">
    <property type="entry name" value="Ig-like_dom_sf"/>
</dbReference>
<accession>A0A3P7JTJ9</accession>
<dbReference type="GO" id="GO:0008046">
    <property type="term" value="F:axon guidance receptor activity"/>
    <property type="evidence" value="ECO:0007669"/>
    <property type="project" value="TreeGrafter"/>
</dbReference>
<dbReference type="AlphaFoldDB" id="A0A3P7JTJ9"/>
<dbReference type="InterPro" id="IPR058814">
    <property type="entry name" value="ZIG1/7_N"/>
</dbReference>
<evidence type="ECO:0000313" key="12">
    <source>
        <dbReference type="Proteomes" id="UP000277928"/>
    </source>
</evidence>
<comment type="subcellular location">
    <subcellularLocation>
        <location evidence="1">Cell membrane</location>
    </subcellularLocation>
</comment>
<dbReference type="OMA" id="YRWIYPL"/>
<dbReference type="Gene3D" id="2.60.40.10">
    <property type="entry name" value="Immunoglobulins"/>
    <property type="match status" value="1"/>
</dbReference>
<dbReference type="OrthoDB" id="114660at2759"/>
<keyword evidence="7" id="KW-0325">Glycoprotein</keyword>
<feature type="domain" description="Ig-like" evidence="10">
    <location>
        <begin position="129"/>
        <end position="218"/>
    </location>
</feature>
<dbReference type="SMART" id="SM00408">
    <property type="entry name" value="IGc2"/>
    <property type="match status" value="1"/>
</dbReference>
<evidence type="ECO:0000256" key="9">
    <source>
        <dbReference type="SAM" id="Phobius"/>
    </source>
</evidence>
<evidence type="ECO:0000256" key="6">
    <source>
        <dbReference type="ARBA" id="ARBA00023157"/>
    </source>
</evidence>
<dbReference type="EMBL" id="UYRX01001705">
    <property type="protein sequence ID" value="VDM91969.1"/>
    <property type="molecule type" value="Genomic_DNA"/>
</dbReference>
<evidence type="ECO:0000256" key="4">
    <source>
        <dbReference type="ARBA" id="ARBA00022737"/>
    </source>
</evidence>
<dbReference type="InterPro" id="IPR007110">
    <property type="entry name" value="Ig-like_dom"/>
</dbReference>
<dbReference type="FunFam" id="2.60.40.10:FF:000005">
    <property type="entry name" value="Neuronal cell adhesion molecule"/>
    <property type="match status" value="1"/>
</dbReference>
<reference evidence="11 12" key="1">
    <citation type="submission" date="2018-08" db="EMBL/GenBank/DDBJ databases">
        <authorList>
            <person name="Laetsch R D."/>
            <person name="Stevens L."/>
            <person name="Kumar S."/>
            <person name="Blaxter L. M."/>
        </authorList>
    </citation>
    <scope>NUCLEOTIDE SEQUENCE [LARGE SCALE GENOMIC DNA]</scope>
</reference>
<feature type="transmembrane region" description="Helical" evidence="9">
    <location>
        <begin position="246"/>
        <end position="267"/>
    </location>
</feature>
<dbReference type="PROSITE" id="PS50835">
    <property type="entry name" value="IG_LIKE"/>
    <property type="match status" value="1"/>
</dbReference>
<keyword evidence="8" id="KW-0393">Immunoglobulin domain</keyword>
<protein>
    <recommendedName>
        <fullName evidence="10">Ig-like domain-containing protein</fullName>
    </recommendedName>
</protein>
<dbReference type="PANTHER" id="PTHR45080">
    <property type="entry name" value="CONTACTIN 5"/>
    <property type="match status" value="1"/>
</dbReference>
<dbReference type="GO" id="GO:0030424">
    <property type="term" value="C:axon"/>
    <property type="evidence" value="ECO:0007669"/>
    <property type="project" value="TreeGrafter"/>
</dbReference>
<dbReference type="GO" id="GO:0043025">
    <property type="term" value="C:neuronal cell body"/>
    <property type="evidence" value="ECO:0007669"/>
    <property type="project" value="TreeGrafter"/>
</dbReference>
<dbReference type="Pfam" id="PF26428">
    <property type="entry name" value="Zwei_Ig_N"/>
    <property type="match status" value="1"/>
</dbReference>
<keyword evidence="4" id="KW-0677">Repeat</keyword>
<evidence type="ECO:0000256" key="3">
    <source>
        <dbReference type="ARBA" id="ARBA00022729"/>
    </source>
</evidence>
<evidence type="ECO:0000256" key="5">
    <source>
        <dbReference type="ARBA" id="ARBA00023136"/>
    </source>
</evidence>
<dbReference type="InterPro" id="IPR013098">
    <property type="entry name" value="Ig_I-set"/>
</dbReference>
<organism evidence="11 12">
    <name type="scientific">Litomosoides sigmodontis</name>
    <name type="common">Filarial nematode worm</name>
    <dbReference type="NCBI Taxonomy" id="42156"/>
    <lineage>
        <taxon>Eukaryota</taxon>
        <taxon>Metazoa</taxon>
        <taxon>Ecdysozoa</taxon>
        <taxon>Nematoda</taxon>
        <taxon>Chromadorea</taxon>
        <taxon>Rhabditida</taxon>
        <taxon>Spirurina</taxon>
        <taxon>Spiruromorpha</taxon>
        <taxon>Filarioidea</taxon>
        <taxon>Onchocercidae</taxon>
        <taxon>Litomosoides</taxon>
    </lineage>
</organism>
<dbReference type="PANTHER" id="PTHR45080:SF8">
    <property type="entry name" value="IG-LIKE DOMAIN-CONTAINING PROTEIN"/>
    <property type="match status" value="1"/>
</dbReference>
<keyword evidence="5 9" id="KW-0472">Membrane</keyword>
<gene>
    <name evidence="11" type="ORF">NLS_LOCUS9567</name>
</gene>
<dbReference type="InterPro" id="IPR050958">
    <property type="entry name" value="Cell_Adh-Cytoskel_Orgn"/>
</dbReference>
<sequence>MNINNHLPVWKNGYLCNTINAGNNSHAQGNLAVLFNATSAKSGDDYPLKATVPNLWCQAISLKSQRLIPIKKAHFVRGKEIIPAHIINQTRAILTLGNLTIWSAGRYRCEIITVENEFVWGWLFVNMRPVFHVNHAKTLDGVGDNHFRVKASTLRATEGETVTLNCPVLGFPKPSIKWYKNDVPVASTEQITFLEKDMQISKVEFDDEGIYSCVARNSFPIHVDGKSMLWESRLDRELRVKGSYRWIYPLIIIVIMLLLLFIIIYLCSSFSRYRTYNVEKHERRKKKQANCRYNENMSKQQPILDCHNELE</sequence>
<keyword evidence="9" id="KW-0812">Transmembrane</keyword>
<proteinExistence type="predicted"/>
<evidence type="ECO:0000256" key="8">
    <source>
        <dbReference type="ARBA" id="ARBA00023319"/>
    </source>
</evidence>
<evidence type="ECO:0000256" key="7">
    <source>
        <dbReference type="ARBA" id="ARBA00023180"/>
    </source>
</evidence>
<evidence type="ECO:0000256" key="2">
    <source>
        <dbReference type="ARBA" id="ARBA00022475"/>
    </source>
</evidence>
<dbReference type="InterPro" id="IPR003599">
    <property type="entry name" value="Ig_sub"/>
</dbReference>
<dbReference type="GO" id="GO:0050808">
    <property type="term" value="P:synapse organization"/>
    <property type="evidence" value="ECO:0007669"/>
    <property type="project" value="TreeGrafter"/>
</dbReference>
<name>A0A3P7JTJ9_LITSI</name>
<keyword evidence="9" id="KW-1133">Transmembrane helix</keyword>
<dbReference type="GO" id="GO:0007156">
    <property type="term" value="P:homophilic cell adhesion via plasma membrane adhesion molecules"/>
    <property type="evidence" value="ECO:0007669"/>
    <property type="project" value="TreeGrafter"/>
</dbReference>